<dbReference type="PANTHER" id="PTHR31157">
    <property type="entry name" value="SCP DOMAIN-CONTAINING PROTEIN"/>
    <property type="match status" value="1"/>
</dbReference>
<keyword evidence="2" id="KW-0732">Signal</keyword>
<name>A0A9W8AYL2_9FUNG</name>
<evidence type="ECO:0000256" key="2">
    <source>
        <dbReference type="SAM" id="SignalP"/>
    </source>
</evidence>
<dbReference type="AlphaFoldDB" id="A0A9W8AYL2"/>
<evidence type="ECO:0000313" key="4">
    <source>
        <dbReference type="EMBL" id="KAJ1971812.1"/>
    </source>
</evidence>
<evidence type="ECO:0000313" key="5">
    <source>
        <dbReference type="Proteomes" id="UP001151582"/>
    </source>
</evidence>
<feature type="compositionally biased region" description="Basic residues" evidence="1">
    <location>
        <begin position="228"/>
        <end position="240"/>
    </location>
</feature>
<feature type="compositionally biased region" description="Basic and acidic residues" evidence="1">
    <location>
        <begin position="241"/>
        <end position="251"/>
    </location>
</feature>
<dbReference type="InterPro" id="IPR035940">
    <property type="entry name" value="CAP_sf"/>
</dbReference>
<gene>
    <name evidence="4" type="ORF">H4R34_005621</name>
</gene>
<sequence>MKLLLLALATGALAAPFVTALEGSYTPEAFCCLANYYRESKGLRPFKFSATVSKIPEGHVVEMAKQGKWTHDGLTPQTKTLMDRTTNQPNIGNWDVSLENVADKYTTMKAAMAGWYEHQEHYVNLMREGDNIVCGSGHYYNEADKFDYWDQVYIIYDAGKQPSDTVGLQCQDVWVSNGLTPPKGGSPAVPTPSTTPSATPMDVKINLSPPVPKVTKAPPTPGNSIVVAHKKCKPKHRKPSKPVEPKKCVRI</sequence>
<keyword evidence="5" id="KW-1185">Reference proteome</keyword>
<feature type="region of interest" description="Disordered" evidence="1">
    <location>
        <begin position="179"/>
        <end position="251"/>
    </location>
</feature>
<dbReference type="SUPFAM" id="SSF55797">
    <property type="entry name" value="PR-1-like"/>
    <property type="match status" value="1"/>
</dbReference>
<accession>A0A9W8AYL2</accession>
<dbReference type="Proteomes" id="UP001151582">
    <property type="component" value="Unassembled WGS sequence"/>
</dbReference>
<dbReference type="InterPro" id="IPR014044">
    <property type="entry name" value="CAP_dom"/>
</dbReference>
<feature type="domain" description="SCP" evidence="3">
    <location>
        <begin position="35"/>
        <end position="129"/>
    </location>
</feature>
<dbReference type="Gene3D" id="3.40.33.10">
    <property type="entry name" value="CAP"/>
    <property type="match status" value="1"/>
</dbReference>
<dbReference type="CDD" id="cd05379">
    <property type="entry name" value="CAP_bacterial"/>
    <property type="match status" value="1"/>
</dbReference>
<dbReference type="EMBL" id="JANBQB010001238">
    <property type="protein sequence ID" value="KAJ1971812.1"/>
    <property type="molecule type" value="Genomic_DNA"/>
</dbReference>
<feature type="compositionally biased region" description="Low complexity" evidence="1">
    <location>
        <begin position="186"/>
        <end position="200"/>
    </location>
</feature>
<proteinExistence type="predicted"/>
<dbReference type="Pfam" id="PF00188">
    <property type="entry name" value="CAP"/>
    <property type="match status" value="1"/>
</dbReference>
<dbReference type="PANTHER" id="PTHR31157:SF1">
    <property type="entry name" value="SCP DOMAIN-CONTAINING PROTEIN"/>
    <property type="match status" value="1"/>
</dbReference>
<dbReference type="OrthoDB" id="5576758at2759"/>
<reference evidence="4" key="1">
    <citation type="submission" date="2022-07" db="EMBL/GenBank/DDBJ databases">
        <title>Phylogenomic reconstructions and comparative analyses of Kickxellomycotina fungi.</title>
        <authorList>
            <person name="Reynolds N.K."/>
            <person name="Stajich J.E."/>
            <person name="Barry K."/>
            <person name="Grigoriev I.V."/>
            <person name="Crous P."/>
            <person name="Smith M.E."/>
        </authorList>
    </citation>
    <scope>NUCLEOTIDE SEQUENCE</scope>
    <source>
        <strain evidence="4">RSA 567</strain>
    </source>
</reference>
<organism evidence="4 5">
    <name type="scientific">Dimargaris verticillata</name>
    <dbReference type="NCBI Taxonomy" id="2761393"/>
    <lineage>
        <taxon>Eukaryota</taxon>
        <taxon>Fungi</taxon>
        <taxon>Fungi incertae sedis</taxon>
        <taxon>Zoopagomycota</taxon>
        <taxon>Kickxellomycotina</taxon>
        <taxon>Dimargaritomycetes</taxon>
        <taxon>Dimargaritales</taxon>
        <taxon>Dimargaritaceae</taxon>
        <taxon>Dimargaris</taxon>
    </lineage>
</organism>
<comment type="caution">
    <text evidence="4">The sequence shown here is derived from an EMBL/GenBank/DDBJ whole genome shotgun (WGS) entry which is preliminary data.</text>
</comment>
<evidence type="ECO:0000256" key="1">
    <source>
        <dbReference type="SAM" id="MobiDB-lite"/>
    </source>
</evidence>
<protein>
    <recommendedName>
        <fullName evidence="3">SCP domain-containing protein</fullName>
    </recommendedName>
</protein>
<feature type="chain" id="PRO_5040755361" description="SCP domain-containing protein" evidence="2">
    <location>
        <begin position="21"/>
        <end position="251"/>
    </location>
</feature>
<evidence type="ECO:0000259" key="3">
    <source>
        <dbReference type="Pfam" id="PF00188"/>
    </source>
</evidence>
<feature type="signal peptide" evidence="2">
    <location>
        <begin position="1"/>
        <end position="20"/>
    </location>
</feature>